<organism evidence="2 3">
    <name type="scientific">Pseudovibrio japonicus</name>
    <dbReference type="NCBI Taxonomy" id="366534"/>
    <lineage>
        <taxon>Bacteria</taxon>
        <taxon>Pseudomonadati</taxon>
        <taxon>Pseudomonadota</taxon>
        <taxon>Alphaproteobacteria</taxon>
        <taxon>Hyphomicrobiales</taxon>
        <taxon>Stappiaceae</taxon>
        <taxon>Pseudovibrio</taxon>
    </lineage>
</organism>
<dbReference type="Proteomes" id="UP000637980">
    <property type="component" value="Unassembled WGS sequence"/>
</dbReference>
<evidence type="ECO:0000313" key="2">
    <source>
        <dbReference type="EMBL" id="GHB39384.1"/>
    </source>
</evidence>
<evidence type="ECO:0000313" key="3">
    <source>
        <dbReference type="Proteomes" id="UP000637980"/>
    </source>
</evidence>
<name>A0ABQ3EHD8_9HYPH</name>
<sequence>MTRVMERQYNADRYFGKKKAALKNELQTAEARIEVLDNIDDLKEMNAQLSESLKKVITTETQADDKLWADVDKDDHHLGAGLNGRWF</sequence>
<accession>A0ABQ3EHD8</accession>
<evidence type="ECO:0000256" key="1">
    <source>
        <dbReference type="SAM" id="Coils"/>
    </source>
</evidence>
<comment type="caution">
    <text evidence="2">The sequence shown here is derived from an EMBL/GenBank/DDBJ whole genome shotgun (WGS) entry which is preliminary data.</text>
</comment>
<gene>
    <name evidence="2" type="ORF">GCM10007094_31070</name>
</gene>
<feature type="coiled-coil region" evidence="1">
    <location>
        <begin position="19"/>
        <end position="59"/>
    </location>
</feature>
<reference evidence="3" key="1">
    <citation type="journal article" date="2019" name="Int. J. Syst. Evol. Microbiol.">
        <title>The Global Catalogue of Microorganisms (GCM) 10K type strain sequencing project: providing services to taxonomists for standard genome sequencing and annotation.</title>
        <authorList>
            <consortium name="The Broad Institute Genomics Platform"/>
            <consortium name="The Broad Institute Genome Sequencing Center for Infectious Disease"/>
            <person name="Wu L."/>
            <person name="Ma J."/>
        </authorList>
    </citation>
    <scope>NUCLEOTIDE SEQUENCE [LARGE SCALE GENOMIC DNA]</scope>
    <source>
        <strain evidence="3">KCTC 12861</strain>
    </source>
</reference>
<keyword evidence="3" id="KW-1185">Reference proteome</keyword>
<protein>
    <submittedName>
        <fullName evidence="2">Uncharacterized protein</fullName>
    </submittedName>
</protein>
<proteinExistence type="predicted"/>
<dbReference type="EMBL" id="BMXE01000005">
    <property type="protein sequence ID" value="GHB39384.1"/>
    <property type="molecule type" value="Genomic_DNA"/>
</dbReference>
<keyword evidence="1" id="KW-0175">Coiled coil</keyword>